<dbReference type="PRINTS" id="PR00773">
    <property type="entry name" value="GRPEPROTEIN"/>
</dbReference>
<dbReference type="GO" id="GO:0042803">
    <property type="term" value="F:protein homodimerization activity"/>
    <property type="evidence" value="ECO:0007669"/>
    <property type="project" value="InterPro"/>
</dbReference>
<dbReference type="Gene3D" id="2.30.22.10">
    <property type="entry name" value="Head domain of nucleotide exchange factor GrpE"/>
    <property type="match status" value="1"/>
</dbReference>
<keyword evidence="5 10" id="KW-0346">Stress response</keyword>
<reference evidence="15 16" key="1">
    <citation type="submission" date="2017-07" db="EMBL/GenBank/DDBJ databases">
        <title>Draft whole genome sequences of clinical Proprionibacteriaceae strains.</title>
        <authorList>
            <person name="Bernier A.-M."/>
            <person name="Bernard K."/>
            <person name="Domingo M.-C."/>
        </authorList>
    </citation>
    <scope>NUCLEOTIDE SEQUENCE [LARGE SCALE GENOMIC DNA]</scope>
    <source>
        <strain evidence="15 16">NML 030167</strain>
    </source>
</reference>
<keyword evidence="16" id="KW-1185">Reference proteome</keyword>
<dbReference type="InterPro" id="IPR000740">
    <property type="entry name" value="GrpE"/>
</dbReference>
<evidence type="ECO:0000256" key="12">
    <source>
        <dbReference type="RuleBase" id="RU004478"/>
    </source>
</evidence>
<comment type="similarity">
    <text evidence="2 10 12">Belongs to the GrpE family.</text>
</comment>
<evidence type="ECO:0000256" key="8">
    <source>
        <dbReference type="ARBA" id="ARBA00072274"/>
    </source>
</evidence>
<proteinExistence type="inferred from homology"/>
<dbReference type="GO" id="GO:0000774">
    <property type="term" value="F:adenyl-nucleotide exchange factor activity"/>
    <property type="evidence" value="ECO:0007669"/>
    <property type="project" value="InterPro"/>
</dbReference>
<protein>
    <recommendedName>
        <fullName evidence="8 10">Protein GrpE</fullName>
    </recommendedName>
    <alternativeName>
        <fullName evidence="9 10">HSP-70 cofactor</fullName>
    </alternativeName>
</protein>
<evidence type="ECO:0000256" key="13">
    <source>
        <dbReference type="SAM" id="Coils"/>
    </source>
</evidence>
<dbReference type="PROSITE" id="PS01071">
    <property type="entry name" value="GRPE"/>
    <property type="match status" value="1"/>
</dbReference>
<dbReference type="GO" id="GO:0051082">
    <property type="term" value="F:unfolded protein binding"/>
    <property type="evidence" value="ECO:0007669"/>
    <property type="project" value="TreeGrafter"/>
</dbReference>
<evidence type="ECO:0000313" key="15">
    <source>
        <dbReference type="EMBL" id="OYO17951.1"/>
    </source>
</evidence>
<gene>
    <name evidence="10 15" type="primary">grpE</name>
    <name evidence="15" type="ORF">CGZ94_02370</name>
</gene>
<dbReference type="Pfam" id="PF01025">
    <property type="entry name" value="GrpE"/>
    <property type="match status" value="1"/>
</dbReference>
<dbReference type="FunFam" id="2.30.22.10:FF:000001">
    <property type="entry name" value="Protein GrpE"/>
    <property type="match status" value="1"/>
</dbReference>
<dbReference type="CDD" id="cd00446">
    <property type="entry name" value="GrpE"/>
    <property type="match status" value="1"/>
</dbReference>
<evidence type="ECO:0000256" key="14">
    <source>
        <dbReference type="SAM" id="MobiDB-lite"/>
    </source>
</evidence>
<dbReference type="PANTHER" id="PTHR21237:SF23">
    <property type="entry name" value="GRPE PROTEIN HOMOLOG, MITOCHONDRIAL"/>
    <property type="match status" value="1"/>
</dbReference>
<feature type="region of interest" description="Disordered" evidence="14">
    <location>
        <begin position="168"/>
        <end position="187"/>
    </location>
</feature>
<dbReference type="InterPro" id="IPR009012">
    <property type="entry name" value="GrpE_head"/>
</dbReference>
<keyword evidence="13" id="KW-0175">Coiled coil</keyword>
<name>A0A255GQU1_9ACTN</name>
<evidence type="ECO:0000256" key="1">
    <source>
        <dbReference type="ARBA" id="ARBA00004496"/>
    </source>
</evidence>
<dbReference type="OrthoDB" id="5191115at2"/>
<dbReference type="SUPFAM" id="SSF58014">
    <property type="entry name" value="Coiled-coil domain of nucleotide exchange factor GrpE"/>
    <property type="match status" value="1"/>
</dbReference>
<organism evidence="15 16">
    <name type="scientific">Enemella evansiae</name>
    <dbReference type="NCBI Taxonomy" id="2016499"/>
    <lineage>
        <taxon>Bacteria</taxon>
        <taxon>Bacillati</taxon>
        <taxon>Actinomycetota</taxon>
        <taxon>Actinomycetes</taxon>
        <taxon>Propionibacteriales</taxon>
        <taxon>Propionibacteriaceae</taxon>
        <taxon>Enemella</taxon>
    </lineage>
</organism>
<evidence type="ECO:0000256" key="10">
    <source>
        <dbReference type="HAMAP-Rule" id="MF_01151"/>
    </source>
</evidence>
<feature type="coiled-coil region" evidence="13">
    <location>
        <begin position="32"/>
        <end position="66"/>
    </location>
</feature>
<feature type="region of interest" description="Disordered" evidence="14">
    <location>
        <begin position="1"/>
        <end position="28"/>
    </location>
</feature>
<accession>A0A255GQU1</accession>
<dbReference type="SUPFAM" id="SSF51064">
    <property type="entry name" value="Head domain of nucleotide exchange factor GrpE"/>
    <property type="match status" value="1"/>
</dbReference>
<dbReference type="Proteomes" id="UP000215896">
    <property type="component" value="Unassembled WGS sequence"/>
</dbReference>
<dbReference type="GO" id="GO:0051087">
    <property type="term" value="F:protein-folding chaperone binding"/>
    <property type="evidence" value="ECO:0007669"/>
    <property type="project" value="InterPro"/>
</dbReference>
<dbReference type="EMBL" id="NMVO01000001">
    <property type="protein sequence ID" value="OYO17951.1"/>
    <property type="molecule type" value="Genomic_DNA"/>
</dbReference>
<dbReference type="GO" id="GO:0006457">
    <property type="term" value="P:protein folding"/>
    <property type="evidence" value="ECO:0007669"/>
    <property type="project" value="InterPro"/>
</dbReference>
<dbReference type="PANTHER" id="PTHR21237">
    <property type="entry name" value="GRPE PROTEIN"/>
    <property type="match status" value="1"/>
</dbReference>
<keyword evidence="4 10" id="KW-0963">Cytoplasm</keyword>
<evidence type="ECO:0000313" key="16">
    <source>
        <dbReference type="Proteomes" id="UP000215896"/>
    </source>
</evidence>
<evidence type="ECO:0000256" key="2">
    <source>
        <dbReference type="ARBA" id="ARBA00009054"/>
    </source>
</evidence>
<comment type="function">
    <text evidence="7 10 11">Participates actively in the response to hyperosmotic and heat shock by preventing the aggregation of stress-denatured proteins, in association with DnaK and GrpE. It is the nucleotide exchange factor for DnaK and may function as a thermosensor. Unfolded proteins bind initially to DnaJ; upon interaction with the DnaJ-bound protein, DnaK hydrolyzes its bound ATP, resulting in the formation of a stable complex. GrpE releases ADP from DnaK; ATP binding to DnaK triggers the release of the substrate protein, thus completing the reaction cycle. Several rounds of ATP-dependent interactions between DnaJ, DnaK and GrpE are required for fully efficient folding.</text>
</comment>
<evidence type="ECO:0000256" key="11">
    <source>
        <dbReference type="RuleBase" id="RU000639"/>
    </source>
</evidence>
<keyword evidence="6 10" id="KW-0143">Chaperone</keyword>
<dbReference type="HAMAP" id="MF_01151">
    <property type="entry name" value="GrpE"/>
    <property type="match status" value="1"/>
</dbReference>
<dbReference type="GO" id="GO:0005737">
    <property type="term" value="C:cytoplasm"/>
    <property type="evidence" value="ECO:0007669"/>
    <property type="project" value="UniProtKB-SubCell"/>
</dbReference>
<comment type="subunit">
    <text evidence="3 10">Homodimer.</text>
</comment>
<evidence type="ECO:0000256" key="9">
    <source>
        <dbReference type="ARBA" id="ARBA00076414"/>
    </source>
</evidence>
<sequence length="187" mass="20185">MGTPRRAADQAYPDNASADGAETGTGAQDARIAELETQLGERTNDLKRLQAEYVNYKRRVDRDRDQARGAGIEAVVVDLLPVLDDLRTARQHEELSGGFKLLAEELEKVAAKYGIEVYGDKGEPFDPQLHDALMQAPTPGAGEPTLLDVMQVGYRFRGRVLRPARVAVAMPTGEPEPGAEGGDTNAG</sequence>
<evidence type="ECO:0000256" key="6">
    <source>
        <dbReference type="ARBA" id="ARBA00023186"/>
    </source>
</evidence>
<evidence type="ECO:0000256" key="4">
    <source>
        <dbReference type="ARBA" id="ARBA00022490"/>
    </source>
</evidence>
<dbReference type="AlphaFoldDB" id="A0A255GQU1"/>
<evidence type="ECO:0000256" key="3">
    <source>
        <dbReference type="ARBA" id="ARBA00011738"/>
    </source>
</evidence>
<evidence type="ECO:0000256" key="5">
    <source>
        <dbReference type="ARBA" id="ARBA00023016"/>
    </source>
</evidence>
<dbReference type="Gene3D" id="3.90.20.20">
    <property type="match status" value="1"/>
</dbReference>
<comment type="caution">
    <text evidence="15">The sequence shown here is derived from an EMBL/GenBank/DDBJ whole genome shotgun (WGS) entry which is preliminary data.</text>
</comment>
<dbReference type="InterPro" id="IPR013805">
    <property type="entry name" value="GrpE_CC"/>
</dbReference>
<evidence type="ECO:0000256" key="7">
    <source>
        <dbReference type="ARBA" id="ARBA00053401"/>
    </source>
</evidence>
<comment type="subcellular location">
    <subcellularLocation>
        <location evidence="1 10">Cytoplasm</location>
    </subcellularLocation>
</comment>